<organism evidence="1 2">
    <name type="scientific">Bacillus cereus (strain 03BB102)</name>
    <dbReference type="NCBI Taxonomy" id="572264"/>
    <lineage>
        <taxon>Bacteria</taxon>
        <taxon>Bacillati</taxon>
        <taxon>Bacillota</taxon>
        <taxon>Bacilli</taxon>
        <taxon>Bacillales</taxon>
        <taxon>Bacillaceae</taxon>
        <taxon>Bacillus</taxon>
        <taxon>Bacillus cereus group</taxon>
    </lineage>
</organism>
<evidence type="ECO:0000313" key="2">
    <source>
        <dbReference type="Proteomes" id="UP000002210"/>
    </source>
</evidence>
<protein>
    <submittedName>
        <fullName evidence="1">Uncharacterized protein</fullName>
    </submittedName>
</protein>
<dbReference type="Proteomes" id="UP000002210">
    <property type="component" value="Chromosome"/>
</dbReference>
<sequence length="39" mass="4497">MVKFSREEKVMVVRRCLDGNDGAKRRAKSIKVHPSVIQQ</sequence>
<dbReference type="AlphaFoldDB" id="A0A158RHQ2"/>
<dbReference type="KEGG" id="bcx:BCA_3338"/>
<dbReference type="EMBL" id="CP001407">
    <property type="protein sequence ID" value="ACO26521.1"/>
    <property type="molecule type" value="Genomic_DNA"/>
</dbReference>
<proteinExistence type="predicted"/>
<evidence type="ECO:0000313" key="1">
    <source>
        <dbReference type="EMBL" id="ACO26521.1"/>
    </source>
</evidence>
<name>A0A158RHQ2_BACC3</name>
<accession>A0A158RHQ2</accession>
<reference evidence="1 2" key="1">
    <citation type="submission" date="2009-02" db="EMBL/GenBank/DDBJ databases">
        <title>Genome sequence of Bacillus cereus 03BB102.</title>
        <authorList>
            <person name="Dodson R.J."/>
            <person name="Jackson P."/>
            <person name="Munk A.C."/>
            <person name="Brettin T."/>
            <person name="Bruce D."/>
            <person name="Detter C."/>
            <person name="Tapia R."/>
            <person name="Han C."/>
            <person name="Sutton G."/>
            <person name="Sims D."/>
        </authorList>
    </citation>
    <scope>NUCLEOTIDE SEQUENCE [LARGE SCALE GENOMIC DNA]</scope>
    <source>
        <strain evidence="1 2">03BB102</strain>
    </source>
</reference>
<gene>
    <name evidence="1" type="ordered locus">BCA_3338</name>
</gene>